<reference evidence="5" key="2">
    <citation type="journal article" date="2019" name="IMA Fungus">
        <title>Genome sequencing and comparison of five Tilletia species to identify candidate genes for the detection of regulated species infecting wheat.</title>
        <authorList>
            <person name="Nguyen H.D.T."/>
            <person name="Sultana T."/>
            <person name="Kesanakurti P."/>
            <person name="Hambleton S."/>
        </authorList>
    </citation>
    <scope>NUCLEOTIDE SEQUENCE</scope>
    <source>
        <strain evidence="5">DAOMC 236416</strain>
    </source>
</reference>
<comment type="caution">
    <text evidence="5">The sequence shown here is derived from an EMBL/GenBank/DDBJ whole genome shotgun (WGS) entry which is preliminary data.</text>
</comment>
<sequence length="366" mass="41706">SVVQFFKQPESELEVIGALIDVASETIEGIRKETRAGLESALETHKTIDMVLDIQAPIIILPETVTSQKCQHLVLDAGHISQVNTVKSKQNQHYTEEDYRHPEGLMYDRLFVKLESAQLVMGDNLESCIRGLAEKSEEHRMHLIEWINIDDFTIHNSIIPKAPNLTKFNITGHLAMLKVNFSDRKYQTLMHMIDVSIPRFSTPEIPTNETLGNEHASQPNENGDQDLSRPGMLCNSSQSLAEIRQERRSRFASQLRSEDEYLVENDDEQDFQDAEDASADKADVHRKNFELHFVVDRLQASIYKSNSDPKKPEKLLVDAVFEGFMLHIAIFPFHYGRRRWSEVVGAGRSDRPAGLCFQALNRVQGH</sequence>
<evidence type="ECO:0000313" key="5">
    <source>
        <dbReference type="EMBL" id="KAE8236498.1"/>
    </source>
</evidence>
<dbReference type="GO" id="GO:0006623">
    <property type="term" value="P:protein targeting to vacuole"/>
    <property type="evidence" value="ECO:0007669"/>
    <property type="project" value="TreeGrafter"/>
</dbReference>
<name>A0A8T8SBM8_9BASI</name>
<accession>A0A8T8SBM8</accession>
<evidence type="ECO:0000256" key="1">
    <source>
        <dbReference type="ARBA" id="ARBA00006545"/>
    </source>
</evidence>
<feature type="domain" description="Chorein N-terminal" evidence="4">
    <location>
        <begin position="1"/>
        <end position="288"/>
    </location>
</feature>
<gene>
    <name evidence="5" type="ORF">A4X13_0g9134</name>
</gene>
<evidence type="ECO:0000313" key="6">
    <source>
        <dbReference type="Proteomes" id="UP000077521"/>
    </source>
</evidence>
<evidence type="ECO:0000256" key="2">
    <source>
        <dbReference type="ARBA" id="ARBA00022448"/>
    </source>
</evidence>
<dbReference type="Pfam" id="PF12624">
    <property type="entry name" value="VPS13_N"/>
    <property type="match status" value="1"/>
</dbReference>
<proteinExistence type="inferred from homology"/>
<dbReference type="Proteomes" id="UP000077521">
    <property type="component" value="Unassembled WGS sequence"/>
</dbReference>
<comment type="similarity">
    <text evidence="1">Belongs to the VPS13 family.</text>
</comment>
<feature type="compositionally biased region" description="Polar residues" evidence="3">
    <location>
        <begin position="204"/>
        <end position="222"/>
    </location>
</feature>
<protein>
    <recommendedName>
        <fullName evidence="4">Chorein N-terminal domain-containing protein</fullName>
    </recommendedName>
</protein>
<keyword evidence="2" id="KW-0813">Transport</keyword>
<evidence type="ECO:0000259" key="4">
    <source>
        <dbReference type="Pfam" id="PF12624"/>
    </source>
</evidence>
<dbReference type="GO" id="GO:0045324">
    <property type="term" value="P:late endosome to vacuole transport"/>
    <property type="evidence" value="ECO:0007669"/>
    <property type="project" value="TreeGrafter"/>
</dbReference>
<dbReference type="InterPro" id="IPR026854">
    <property type="entry name" value="VPS13_N"/>
</dbReference>
<dbReference type="InterPro" id="IPR026847">
    <property type="entry name" value="VPS13"/>
</dbReference>
<feature type="non-terminal residue" evidence="5">
    <location>
        <position position="1"/>
    </location>
</feature>
<dbReference type="PANTHER" id="PTHR16166:SF93">
    <property type="entry name" value="INTERMEMBRANE LIPID TRANSFER PROTEIN VPS13"/>
    <property type="match status" value="1"/>
</dbReference>
<dbReference type="PANTHER" id="PTHR16166">
    <property type="entry name" value="VACUOLAR PROTEIN SORTING-ASSOCIATED PROTEIN VPS13"/>
    <property type="match status" value="1"/>
</dbReference>
<dbReference type="EMBL" id="LWDF02002192">
    <property type="protein sequence ID" value="KAE8236498.1"/>
    <property type="molecule type" value="Genomic_DNA"/>
</dbReference>
<dbReference type="GO" id="GO:0007005">
    <property type="term" value="P:mitochondrion organization"/>
    <property type="evidence" value="ECO:0007669"/>
    <property type="project" value="TreeGrafter"/>
</dbReference>
<organism evidence="5 6">
    <name type="scientific">Tilletia indica</name>
    <dbReference type="NCBI Taxonomy" id="43049"/>
    <lineage>
        <taxon>Eukaryota</taxon>
        <taxon>Fungi</taxon>
        <taxon>Dikarya</taxon>
        <taxon>Basidiomycota</taxon>
        <taxon>Ustilaginomycotina</taxon>
        <taxon>Exobasidiomycetes</taxon>
        <taxon>Tilletiales</taxon>
        <taxon>Tilletiaceae</taxon>
        <taxon>Tilletia</taxon>
    </lineage>
</organism>
<dbReference type="AlphaFoldDB" id="A0A8T8SBM8"/>
<evidence type="ECO:0000256" key="3">
    <source>
        <dbReference type="SAM" id="MobiDB-lite"/>
    </source>
</evidence>
<dbReference type="GO" id="GO:0045053">
    <property type="term" value="P:protein retention in Golgi apparatus"/>
    <property type="evidence" value="ECO:0007669"/>
    <property type="project" value="TreeGrafter"/>
</dbReference>
<reference evidence="5" key="1">
    <citation type="submission" date="2016-04" db="EMBL/GenBank/DDBJ databases">
        <authorList>
            <person name="Nguyen H.D."/>
            <person name="Samba Siva P."/>
            <person name="Cullis J."/>
            <person name="Levesque C.A."/>
            <person name="Hambleton S."/>
        </authorList>
    </citation>
    <scope>NUCLEOTIDE SEQUENCE</scope>
    <source>
        <strain evidence="5">DAOMC 236416</strain>
    </source>
</reference>
<feature type="region of interest" description="Disordered" evidence="3">
    <location>
        <begin position="204"/>
        <end position="232"/>
    </location>
</feature>
<keyword evidence="6" id="KW-1185">Reference proteome</keyword>